<dbReference type="InterPro" id="IPR022764">
    <property type="entry name" value="Peptidase_S54_rhomboid_dom"/>
</dbReference>
<feature type="transmembrane region" description="Helical" evidence="7">
    <location>
        <begin position="145"/>
        <end position="166"/>
    </location>
</feature>
<evidence type="ECO:0000259" key="8">
    <source>
        <dbReference type="Pfam" id="PF01694"/>
    </source>
</evidence>
<dbReference type="GO" id="GO:0006508">
    <property type="term" value="P:proteolysis"/>
    <property type="evidence" value="ECO:0007669"/>
    <property type="project" value="UniProtKB-KW"/>
</dbReference>
<dbReference type="InterPro" id="IPR046483">
    <property type="entry name" value="DUF6576"/>
</dbReference>
<comment type="caution">
    <text evidence="10">The sequence shown here is derived from an EMBL/GenBank/DDBJ whole genome shotgun (WGS) entry which is preliminary data.</text>
</comment>
<dbReference type="GO" id="GO:0004252">
    <property type="term" value="F:serine-type endopeptidase activity"/>
    <property type="evidence" value="ECO:0007669"/>
    <property type="project" value="InterPro"/>
</dbReference>
<keyword evidence="10" id="KW-0645">Protease</keyword>
<feature type="transmembrane region" description="Helical" evidence="7">
    <location>
        <begin position="113"/>
        <end position="133"/>
    </location>
</feature>
<reference evidence="10" key="2">
    <citation type="submission" date="2020-09" db="EMBL/GenBank/DDBJ databases">
        <authorList>
            <person name="Sun Q."/>
            <person name="Zhou Y."/>
        </authorList>
    </citation>
    <scope>NUCLEOTIDE SEQUENCE</scope>
    <source>
        <strain evidence="10">CGMCC 1.15343</strain>
    </source>
</reference>
<keyword evidence="3 7" id="KW-0812">Transmembrane</keyword>
<dbReference type="RefSeq" id="WP_188626070.1">
    <property type="nucleotide sequence ID" value="NZ_BMIL01000004.1"/>
</dbReference>
<feature type="transmembrane region" description="Helical" evidence="7">
    <location>
        <begin position="178"/>
        <end position="196"/>
    </location>
</feature>
<dbReference type="Proteomes" id="UP000651668">
    <property type="component" value="Unassembled WGS sequence"/>
</dbReference>
<dbReference type="PANTHER" id="PTHR43731:SF14">
    <property type="entry name" value="PRESENILIN-ASSOCIATED RHOMBOID-LIKE PROTEIN, MITOCHONDRIAL"/>
    <property type="match status" value="1"/>
</dbReference>
<evidence type="ECO:0000256" key="7">
    <source>
        <dbReference type="SAM" id="Phobius"/>
    </source>
</evidence>
<accession>A0A916XBB2</accession>
<dbReference type="Gene3D" id="1.20.1540.10">
    <property type="entry name" value="Rhomboid-like"/>
    <property type="match status" value="1"/>
</dbReference>
<gene>
    <name evidence="10" type="ORF">GCM10011387_13060</name>
</gene>
<evidence type="ECO:0000256" key="2">
    <source>
        <dbReference type="ARBA" id="ARBA00009045"/>
    </source>
</evidence>
<dbReference type="SUPFAM" id="SSF144091">
    <property type="entry name" value="Rhomboid-like"/>
    <property type="match status" value="1"/>
</dbReference>
<dbReference type="GO" id="GO:0016020">
    <property type="term" value="C:membrane"/>
    <property type="evidence" value="ECO:0007669"/>
    <property type="project" value="UniProtKB-SubCell"/>
</dbReference>
<evidence type="ECO:0000256" key="6">
    <source>
        <dbReference type="ARBA" id="ARBA00023136"/>
    </source>
</evidence>
<dbReference type="InterPro" id="IPR050925">
    <property type="entry name" value="Rhomboid_protease_S54"/>
</dbReference>
<keyword evidence="4" id="KW-0378">Hydrolase</keyword>
<comment type="similarity">
    <text evidence="2">Belongs to the peptidase S54 family.</text>
</comment>
<organism evidence="10 11">
    <name type="scientific">Pedobacter quisquiliarum</name>
    <dbReference type="NCBI Taxonomy" id="1834438"/>
    <lineage>
        <taxon>Bacteria</taxon>
        <taxon>Pseudomonadati</taxon>
        <taxon>Bacteroidota</taxon>
        <taxon>Sphingobacteriia</taxon>
        <taxon>Sphingobacteriales</taxon>
        <taxon>Sphingobacteriaceae</taxon>
        <taxon>Pedobacter</taxon>
    </lineage>
</organism>
<evidence type="ECO:0000313" key="11">
    <source>
        <dbReference type="Proteomes" id="UP000651668"/>
    </source>
</evidence>
<feature type="domain" description="DUF6576" evidence="9">
    <location>
        <begin position="254"/>
        <end position="285"/>
    </location>
</feature>
<keyword evidence="5 7" id="KW-1133">Transmembrane helix</keyword>
<evidence type="ECO:0000256" key="4">
    <source>
        <dbReference type="ARBA" id="ARBA00022801"/>
    </source>
</evidence>
<evidence type="ECO:0000259" key="9">
    <source>
        <dbReference type="Pfam" id="PF20216"/>
    </source>
</evidence>
<dbReference type="InterPro" id="IPR035952">
    <property type="entry name" value="Rhomboid-like_sf"/>
</dbReference>
<dbReference type="Pfam" id="PF20216">
    <property type="entry name" value="DUF6576"/>
    <property type="match status" value="1"/>
</dbReference>
<feature type="transmembrane region" description="Helical" evidence="7">
    <location>
        <begin position="202"/>
        <end position="221"/>
    </location>
</feature>
<dbReference type="AlphaFoldDB" id="A0A916XBB2"/>
<dbReference type="PANTHER" id="PTHR43731">
    <property type="entry name" value="RHOMBOID PROTEASE"/>
    <property type="match status" value="1"/>
</dbReference>
<feature type="transmembrane region" description="Helical" evidence="7">
    <location>
        <begin position="85"/>
        <end position="106"/>
    </location>
</feature>
<keyword evidence="11" id="KW-1185">Reference proteome</keyword>
<keyword evidence="6 7" id="KW-0472">Membrane</keyword>
<proteinExistence type="inferred from homology"/>
<feature type="domain" description="Peptidase S54 rhomboid" evidence="8">
    <location>
        <begin position="71"/>
        <end position="218"/>
    </location>
</feature>
<evidence type="ECO:0000256" key="5">
    <source>
        <dbReference type="ARBA" id="ARBA00022989"/>
    </source>
</evidence>
<evidence type="ECO:0000256" key="1">
    <source>
        <dbReference type="ARBA" id="ARBA00004141"/>
    </source>
</evidence>
<comment type="subcellular location">
    <subcellularLocation>
        <location evidence="1">Membrane</location>
        <topology evidence="1">Multi-pass membrane protein</topology>
    </subcellularLocation>
</comment>
<sequence>MNNGLLEDLKYKVFRSGNPIFLYIGLNAIIFIVTALLGVMVFLSGNGTGGVSAIVSEYFAFPADVTALPLRFYTLLTYMFFHDGFFHVLFNMLWVYWLGTIFMNFLSSRQFHFVYLAGGIAGALFFTAAFYAFPVFRPAIPTAHLIGSSAAVMAIVAATATLVPDYEIRMLFLGNVKLKYLALAYILLSLIGVGSANAGGNIAHIGGALLGFAYIRVLRGGTDWSNLFKKKPKLKVVKNQTYKPASSKSGSGIAQSEIDAILDKISKTGYDKLSKEEKETLFKASNH</sequence>
<protein>
    <submittedName>
        <fullName evidence="10">Rhomboid family intramembrane serine protease</fullName>
    </submittedName>
</protein>
<evidence type="ECO:0000256" key="3">
    <source>
        <dbReference type="ARBA" id="ARBA00022692"/>
    </source>
</evidence>
<dbReference type="Pfam" id="PF01694">
    <property type="entry name" value="Rhomboid"/>
    <property type="match status" value="1"/>
</dbReference>
<evidence type="ECO:0000313" key="10">
    <source>
        <dbReference type="EMBL" id="GGC60835.1"/>
    </source>
</evidence>
<feature type="transmembrane region" description="Helical" evidence="7">
    <location>
        <begin position="20"/>
        <end position="43"/>
    </location>
</feature>
<dbReference type="EMBL" id="BMIL01000004">
    <property type="protein sequence ID" value="GGC60835.1"/>
    <property type="molecule type" value="Genomic_DNA"/>
</dbReference>
<reference evidence="10" key="1">
    <citation type="journal article" date="2014" name="Int. J. Syst. Evol. Microbiol.">
        <title>Complete genome sequence of Corynebacterium casei LMG S-19264T (=DSM 44701T), isolated from a smear-ripened cheese.</title>
        <authorList>
            <consortium name="US DOE Joint Genome Institute (JGI-PGF)"/>
            <person name="Walter F."/>
            <person name="Albersmeier A."/>
            <person name="Kalinowski J."/>
            <person name="Ruckert C."/>
        </authorList>
    </citation>
    <scope>NUCLEOTIDE SEQUENCE</scope>
    <source>
        <strain evidence="10">CGMCC 1.15343</strain>
    </source>
</reference>
<name>A0A916XBB2_9SPHI</name>